<dbReference type="OrthoDB" id="9783047at2"/>
<dbReference type="AlphaFoldDB" id="A0A410GG22"/>
<dbReference type="Gene3D" id="2.40.420.20">
    <property type="match status" value="1"/>
</dbReference>
<evidence type="ECO:0000259" key="9">
    <source>
        <dbReference type="Pfam" id="PF25917"/>
    </source>
</evidence>
<dbReference type="Pfam" id="PF25944">
    <property type="entry name" value="Beta-barrel_RND"/>
    <property type="match status" value="1"/>
</dbReference>
<feature type="domain" description="Multidrug resistance protein MdtA-like beta-barrel" evidence="10">
    <location>
        <begin position="229"/>
        <end position="313"/>
    </location>
</feature>
<dbReference type="InterPro" id="IPR006143">
    <property type="entry name" value="RND_pump_MFP"/>
</dbReference>
<reference evidence="12 13" key="1">
    <citation type="submission" date="2017-08" db="EMBL/GenBank/DDBJ databases">
        <authorList>
            <person name="Park S.-J."/>
            <person name="Kim H."/>
        </authorList>
    </citation>
    <scope>NUCLEOTIDE SEQUENCE [LARGE SCALE GENOMIC DNA]</scope>
    <source>
        <strain evidence="13">ye3</strain>
    </source>
</reference>
<keyword evidence="7" id="KW-0812">Transmembrane</keyword>
<name>A0A410GG22_9BURK</name>
<evidence type="ECO:0000256" key="6">
    <source>
        <dbReference type="ARBA" id="ARBA00023136"/>
    </source>
</evidence>
<dbReference type="Pfam" id="PF25967">
    <property type="entry name" value="RND-MFP_C"/>
    <property type="match status" value="1"/>
</dbReference>
<dbReference type="InterPro" id="IPR058627">
    <property type="entry name" value="MdtA-like_C"/>
</dbReference>
<dbReference type="NCBIfam" id="TIGR01730">
    <property type="entry name" value="RND_mfp"/>
    <property type="match status" value="1"/>
</dbReference>
<dbReference type="GO" id="GO:0015562">
    <property type="term" value="F:efflux transmembrane transporter activity"/>
    <property type="evidence" value="ECO:0007669"/>
    <property type="project" value="TreeGrafter"/>
</dbReference>
<keyword evidence="5" id="KW-0997">Cell inner membrane</keyword>
<dbReference type="Pfam" id="PF25917">
    <property type="entry name" value="BSH_RND"/>
    <property type="match status" value="1"/>
</dbReference>
<evidence type="ECO:0000259" key="10">
    <source>
        <dbReference type="Pfam" id="PF25944"/>
    </source>
</evidence>
<dbReference type="Gene3D" id="2.40.50.100">
    <property type="match status" value="1"/>
</dbReference>
<evidence type="ECO:0000256" key="3">
    <source>
        <dbReference type="ARBA" id="ARBA00022448"/>
    </source>
</evidence>
<dbReference type="InterPro" id="IPR058625">
    <property type="entry name" value="MdtA-like_BSH"/>
</dbReference>
<organism evidence="12 13">
    <name type="scientific">Pollutimonas thiosulfatoxidans</name>
    <dbReference type="NCBI Taxonomy" id="2028345"/>
    <lineage>
        <taxon>Bacteria</taxon>
        <taxon>Pseudomonadati</taxon>
        <taxon>Pseudomonadota</taxon>
        <taxon>Betaproteobacteria</taxon>
        <taxon>Burkholderiales</taxon>
        <taxon>Alcaligenaceae</taxon>
        <taxon>Pollutimonas</taxon>
    </lineage>
</organism>
<dbReference type="SUPFAM" id="SSF111369">
    <property type="entry name" value="HlyD-like secretion proteins"/>
    <property type="match status" value="1"/>
</dbReference>
<evidence type="ECO:0000259" key="8">
    <source>
        <dbReference type="Pfam" id="PF25876"/>
    </source>
</evidence>
<keyword evidence="13" id="KW-1185">Reference proteome</keyword>
<dbReference type="GO" id="GO:1990281">
    <property type="term" value="C:efflux pump complex"/>
    <property type="evidence" value="ECO:0007669"/>
    <property type="project" value="TreeGrafter"/>
</dbReference>
<evidence type="ECO:0000256" key="7">
    <source>
        <dbReference type="SAM" id="Phobius"/>
    </source>
</evidence>
<dbReference type="EMBL" id="CP022987">
    <property type="protein sequence ID" value="QAA95228.1"/>
    <property type="molecule type" value="Genomic_DNA"/>
</dbReference>
<keyword evidence="6 7" id="KW-0472">Membrane</keyword>
<dbReference type="Pfam" id="PF25876">
    <property type="entry name" value="HH_MFP_RND"/>
    <property type="match status" value="1"/>
</dbReference>
<dbReference type="PANTHER" id="PTHR30469">
    <property type="entry name" value="MULTIDRUG RESISTANCE PROTEIN MDTA"/>
    <property type="match status" value="1"/>
</dbReference>
<keyword evidence="3" id="KW-0813">Transport</keyword>
<keyword evidence="4" id="KW-1003">Cell membrane</keyword>
<evidence type="ECO:0000256" key="4">
    <source>
        <dbReference type="ARBA" id="ARBA00022475"/>
    </source>
</evidence>
<comment type="subcellular location">
    <subcellularLocation>
        <location evidence="1">Cell membrane</location>
    </subcellularLocation>
</comment>
<feature type="transmembrane region" description="Helical" evidence="7">
    <location>
        <begin position="12"/>
        <end position="31"/>
    </location>
</feature>
<dbReference type="InterPro" id="IPR058626">
    <property type="entry name" value="MdtA-like_b-barrel"/>
</dbReference>
<feature type="domain" description="Multidrug resistance protein MdtA-like barrel-sandwich hybrid" evidence="9">
    <location>
        <begin position="82"/>
        <end position="225"/>
    </location>
</feature>
<dbReference type="Gene3D" id="2.40.30.170">
    <property type="match status" value="1"/>
</dbReference>
<dbReference type="NCBIfam" id="NF008589">
    <property type="entry name" value="PRK11556.1"/>
    <property type="match status" value="1"/>
</dbReference>
<evidence type="ECO:0000256" key="1">
    <source>
        <dbReference type="ARBA" id="ARBA00004236"/>
    </source>
</evidence>
<keyword evidence="7" id="KW-1133">Transmembrane helix</keyword>
<dbReference type="PANTHER" id="PTHR30469:SF12">
    <property type="entry name" value="MULTIDRUG RESISTANCE PROTEIN MDTA"/>
    <property type="match status" value="1"/>
</dbReference>
<accession>A0A410GG22</accession>
<dbReference type="RefSeq" id="WP_128356219.1">
    <property type="nucleotide sequence ID" value="NZ_CP022987.1"/>
</dbReference>
<dbReference type="InterPro" id="IPR058624">
    <property type="entry name" value="MdtA-like_HH"/>
</dbReference>
<feature type="domain" description="Multidrug resistance protein MdtA-like alpha-helical hairpin" evidence="8">
    <location>
        <begin position="122"/>
        <end position="192"/>
    </location>
</feature>
<feature type="domain" description="Multidrug resistance protein MdtA-like C-terminal permuted SH3" evidence="11">
    <location>
        <begin position="315"/>
        <end position="376"/>
    </location>
</feature>
<gene>
    <name evidence="12" type="ORF">CKA81_16160</name>
</gene>
<protein>
    <submittedName>
        <fullName evidence="12">Multidrug transporter subunit MdtA</fullName>
    </submittedName>
</protein>
<dbReference type="Gene3D" id="1.10.287.470">
    <property type="entry name" value="Helix hairpin bin"/>
    <property type="match status" value="1"/>
</dbReference>
<evidence type="ECO:0000313" key="13">
    <source>
        <dbReference type="Proteomes" id="UP000283474"/>
    </source>
</evidence>
<dbReference type="KEGG" id="pus:CKA81_16160"/>
<sequence>MSEPAATRRTRRSWLPWLILVLVLAAGVYWISNRDAGPATGGTNPFGGRTMPGMTIPVRVATAQIAPIEHTLKAIGTVTAFNTVTVRSKVDGELQKIAFQDGQKVTEGDLLAQIDPRSYQVQLDQALGQQAQNAAQLKNAQRDLQRYQLLYKQNSIAKQQVDAQAALVQQLLGSRQSDQAAVDSAKLELSHTRIIAPLTGRLGLRKVDEGNMVNASNTDGIVTITQTQPISVRFSLPQAQLPDVLAQLRAGTTLKVDLYDRNDLKQIASGKLMAIDNQIDVATGTVMLKARFSNEDESLFPNQFVNVRLRVGTANALAVPTLAVQQGSIGPFVYRVDQDNKVHIQAVQTGRVDERLIAIESGLEDGQRVVTEGVDRLREGAVVEIMTAQADADQAPVLPTGGAPAMAHPH</sequence>
<evidence type="ECO:0000259" key="11">
    <source>
        <dbReference type="Pfam" id="PF25967"/>
    </source>
</evidence>
<dbReference type="Proteomes" id="UP000283474">
    <property type="component" value="Chromosome"/>
</dbReference>
<proteinExistence type="inferred from homology"/>
<evidence type="ECO:0000256" key="5">
    <source>
        <dbReference type="ARBA" id="ARBA00022519"/>
    </source>
</evidence>
<evidence type="ECO:0000313" key="12">
    <source>
        <dbReference type="EMBL" id="QAA95228.1"/>
    </source>
</evidence>
<evidence type="ECO:0000256" key="2">
    <source>
        <dbReference type="ARBA" id="ARBA00009477"/>
    </source>
</evidence>
<comment type="similarity">
    <text evidence="2">Belongs to the membrane fusion protein (MFP) (TC 8.A.1) family.</text>
</comment>